<dbReference type="RefSeq" id="WP_337335428.1">
    <property type="nucleotide sequence ID" value="NZ_JBBDHC010000011.1"/>
</dbReference>
<comment type="caution">
    <text evidence="1">The sequence shown here is derived from an EMBL/GenBank/DDBJ whole genome shotgun (WGS) entry which is preliminary data.</text>
</comment>
<keyword evidence="2" id="KW-1185">Reference proteome</keyword>
<dbReference type="EMBL" id="JBBDHC010000011">
    <property type="protein sequence ID" value="MEJ1249709.1"/>
    <property type="molecule type" value="Genomic_DNA"/>
</dbReference>
<gene>
    <name evidence="1" type="ORF">WB794_08510</name>
</gene>
<reference evidence="1 2" key="1">
    <citation type="journal article" date="2016" name="Antonie Van Leeuwenhoek">
        <title>Denitratimonas tolerans gen. nov., sp. nov., a denitrifying bacterium isolated from a bioreactor for tannery wastewater treatment.</title>
        <authorList>
            <person name="Han S.I."/>
            <person name="Kim J.O."/>
            <person name="Lee Y.R."/>
            <person name="Ekpeghere K.I."/>
            <person name="Koh S.C."/>
            <person name="Whang K.S."/>
        </authorList>
    </citation>
    <scope>NUCLEOTIDE SEQUENCE [LARGE SCALE GENOMIC DNA]</scope>
    <source>
        <strain evidence="1 2">KACC 17565</strain>
    </source>
</reference>
<protein>
    <recommendedName>
        <fullName evidence="3">Thioredoxin domain-containing protein</fullName>
    </recommendedName>
</protein>
<sequence length="189" mass="20840">MNQTLPFDPVRRRRNRIMLVLLVLCFVLPLMVAVALQQSGWRPEHTANRGTLLQPPVALADLALRHADGSEYRYAPQEARWQIAVVPPADCGAACGELIDSLAKVWQLQGRRADRLQVLWFGTVPEQADGFRALLPMQVDPALNARLPGLATSGAPSAYLIDPRAFLVMHYAPGFDPGDLRADVAKLLK</sequence>
<dbReference type="SUPFAM" id="SSF52833">
    <property type="entry name" value="Thioredoxin-like"/>
    <property type="match status" value="1"/>
</dbReference>
<dbReference type="InterPro" id="IPR036249">
    <property type="entry name" value="Thioredoxin-like_sf"/>
</dbReference>
<evidence type="ECO:0000313" key="2">
    <source>
        <dbReference type="Proteomes" id="UP001364472"/>
    </source>
</evidence>
<evidence type="ECO:0000313" key="1">
    <source>
        <dbReference type="EMBL" id="MEJ1249709.1"/>
    </source>
</evidence>
<evidence type="ECO:0008006" key="3">
    <source>
        <dbReference type="Google" id="ProtNLM"/>
    </source>
</evidence>
<dbReference type="AlphaFoldDB" id="A0AAW9R829"/>
<dbReference type="Proteomes" id="UP001364472">
    <property type="component" value="Unassembled WGS sequence"/>
</dbReference>
<proteinExistence type="predicted"/>
<organism evidence="1 2">
    <name type="scientific">Denitratimonas tolerans</name>
    <dbReference type="NCBI Taxonomy" id="1338420"/>
    <lineage>
        <taxon>Bacteria</taxon>
        <taxon>Pseudomonadati</taxon>
        <taxon>Pseudomonadota</taxon>
        <taxon>Gammaproteobacteria</taxon>
        <taxon>Lysobacterales</taxon>
        <taxon>Lysobacteraceae</taxon>
        <taxon>Denitratimonas</taxon>
    </lineage>
</organism>
<accession>A0AAW9R829</accession>
<name>A0AAW9R829_9GAMM</name>